<reference evidence="1" key="1">
    <citation type="submission" date="2014-09" db="EMBL/GenBank/DDBJ databases">
        <authorList>
            <person name="Magalhaes I.L.F."/>
            <person name="Oliveira U."/>
            <person name="Santos F.R."/>
            <person name="Vidigal T.H.D.A."/>
            <person name="Brescovit A.D."/>
            <person name="Santos A.J."/>
        </authorList>
    </citation>
    <scope>NUCLEOTIDE SEQUENCE</scope>
    <source>
        <tissue evidence="1">Shoot tissue taken approximately 20 cm above the soil surface</tissue>
    </source>
</reference>
<evidence type="ECO:0000313" key="1">
    <source>
        <dbReference type="EMBL" id="JAD67009.1"/>
    </source>
</evidence>
<accession>A0A0A9BSH7</accession>
<reference evidence="1" key="2">
    <citation type="journal article" date="2015" name="Data Brief">
        <title>Shoot transcriptome of the giant reed, Arundo donax.</title>
        <authorList>
            <person name="Barrero R.A."/>
            <person name="Guerrero F.D."/>
            <person name="Moolhuijzen P."/>
            <person name="Goolsby J.A."/>
            <person name="Tidwell J."/>
            <person name="Bellgard S.E."/>
            <person name="Bellgard M.I."/>
        </authorList>
    </citation>
    <scope>NUCLEOTIDE SEQUENCE</scope>
    <source>
        <tissue evidence="1">Shoot tissue taken approximately 20 cm above the soil surface</tissue>
    </source>
</reference>
<proteinExistence type="predicted"/>
<dbReference type="EMBL" id="GBRH01230886">
    <property type="protein sequence ID" value="JAD67009.1"/>
    <property type="molecule type" value="Transcribed_RNA"/>
</dbReference>
<sequence length="43" mass="4836">MSLSIILKRVNQGDSEAIVQGKKKKGVDGGYMLLKWMTTLQLR</sequence>
<organism evidence="1">
    <name type="scientific">Arundo donax</name>
    <name type="common">Giant reed</name>
    <name type="synonym">Donax arundinaceus</name>
    <dbReference type="NCBI Taxonomy" id="35708"/>
    <lineage>
        <taxon>Eukaryota</taxon>
        <taxon>Viridiplantae</taxon>
        <taxon>Streptophyta</taxon>
        <taxon>Embryophyta</taxon>
        <taxon>Tracheophyta</taxon>
        <taxon>Spermatophyta</taxon>
        <taxon>Magnoliopsida</taxon>
        <taxon>Liliopsida</taxon>
        <taxon>Poales</taxon>
        <taxon>Poaceae</taxon>
        <taxon>PACMAD clade</taxon>
        <taxon>Arundinoideae</taxon>
        <taxon>Arundineae</taxon>
        <taxon>Arundo</taxon>
    </lineage>
</organism>
<protein>
    <submittedName>
        <fullName evidence="1">Uncharacterized protein</fullName>
    </submittedName>
</protein>
<dbReference type="AlphaFoldDB" id="A0A0A9BSH7"/>
<name>A0A0A9BSH7_ARUDO</name>